<evidence type="ECO:0000256" key="6">
    <source>
        <dbReference type="ARBA" id="ARBA00023136"/>
    </source>
</evidence>
<dbReference type="SUPFAM" id="SSF81338">
    <property type="entry name" value="Aquaporin-like"/>
    <property type="match status" value="1"/>
</dbReference>
<organism evidence="9 10">
    <name type="scientific">Dissophora globulifera</name>
    <dbReference type="NCBI Taxonomy" id="979702"/>
    <lineage>
        <taxon>Eukaryota</taxon>
        <taxon>Fungi</taxon>
        <taxon>Fungi incertae sedis</taxon>
        <taxon>Mucoromycota</taxon>
        <taxon>Mortierellomycotina</taxon>
        <taxon>Mortierellomycetes</taxon>
        <taxon>Mortierellales</taxon>
        <taxon>Mortierellaceae</taxon>
        <taxon>Dissophora</taxon>
    </lineage>
</organism>
<evidence type="ECO:0000256" key="5">
    <source>
        <dbReference type="ARBA" id="ARBA00022989"/>
    </source>
</evidence>
<dbReference type="AlphaFoldDB" id="A0A9P6UXV4"/>
<evidence type="ECO:0000256" key="2">
    <source>
        <dbReference type="ARBA" id="ARBA00006175"/>
    </source>
</evidence>
<protein>
    <recommendedName>
        <fullName evidence="11">Aquaporin</fullName>
    </recommendedName>
</protein>
<comment type="caution">
    <text evidence="9">The sequence shown here is derived from an EMBL/GenBank/DDBJ whole genome shotgun (WGS) entry which is preliminary data.</text>
</comment>
<dbReference type="PANTHER" id="PTHR19139">
    <property type="entry name" value="AQUAPORIN TRANSPORTER"/>
    <property type="match status" value="1"/>
</dbReference>
<dbReference type="PRINTS" id="PR00783">
    <property type="entry name" value="MINTRINSICP"/>
</dbReference>
<dbReference type="EMBL" id="JAAAIP010000080">
    <property type="protein sequence ID" value="KAG0326571.1"/>
    <property type="molecule type" value="Genomic_DNA"/>
</dbReference>
<dbReference type="GO" id="GO:0005886">
    <property type="term" value="C:plasma membrane"/>
    <property type="evidence" value="ECO:0007669"/>
    <property type="project" value="TreeGrafter"/>
</dbReference>
<feature type="transmembrane region" description="Helical" evidence="8">
    <location>
        <begin position="218"/>
        <end position="238"/>
    </location>
</feature>
<evidence type="ECO:0000256" key="7">
    <source>
        <dbReference type="RuleBase" id="RU000477"/>
    </source>
</evidence>
<comment type="subcellular location">
    <subcellularLocation>
        <location evidence="1">Membrane</location>
        <topology evidence="1">Multi-pass membrane protein</topology>
    </subcellularLocation>
</comment>
<keyword evidence="6 8" id="KW-0472">Membrane</keyword>
<accession>A0A9P6UXV4</accession>
<proteinExistence type="inferred from homology"/>
<dbReference type="InterPro" id="IPR000425">
    <property type="entry name" value="MIP"/>
</dbReference>
<dbReference type="OrthoDB" id="3222at2759"/>
<keyword evidence="3 7" id="KW-0813">Transport</keyword>
<reference evidence="9" key="1">
    <citation type="journal article" date="2020" name="Fungal Divers.">
        <title>Resolving the Mortierellaceae phylogeny through synthesis of multi-gene phylogenetics and phylogenomics.</title>
        <authorList>
            <person name="Vandepol N."/>
            <person name="Liber J."/>
            <person name="Desiro A."/>
            <person name="Na H."/>
            <person name="Kennedy M."/>
            <person name="Barry K."/>
            <person name="Grigoriev I.V."/>
            <person name="Miller A.N."/>
            <person name="O'Donnell K."/>
            <person name="Stajich J.E."/>
            <person name="Bonito G."/>
        </authorList>
    </citation>
    <scope>NUCLEOTIDE SEQUENCE</scope>
    <source>
        <strain evidence="9">REB-010B</strain>
    </source>
</reference>
<evidence type="ECO:0000256" key="3">
    <source>
        <dbReference type="ARBA" id="ARBA00022448"/>
    </source>
</evidence>
<dbReference type="PANTHER" id="PTHR19139:SF199">
    <property type="entry name" value="MIP17260P"/>
    <property type="match status" value="1"/>
</dbReference>
<feature type="transmembrane region" description="Helical" evidence="8">
    <location>
        <begin position="98"/>
        <end position="120"/>
    </location>
</feature>
<dbReference type="GO" id="GO:0015250">
    <property type="term" value="F:water channel activity"/>
    <property type="evidence" value="ECO:0007669"/>
    <property type="project" value="TreeGrafter"/>
</dbReference>
<name>A0A9P6UXV4_9FUNG</name>
<dbReference type="Gene3D" id="1.20.1080.10">
    <property type="entry name" value="Glycerol uptake facilitator protein"/>
    <property type="match status" value="1"/>
</dbReference>
<feature type="transmembrane region" description="Helical" evidence="8">
    <location>
        <begin position="57"/>
        <end position="77"/>
    </location>
</feature>
<evidence type="ECO:0000256" key="4">
    <source>
        <dbReference type="ARBA" id="ARBA00022692"/>
    </source>
</evidence>
<dbReference type="Proteomes" id="UP000738325">
    <property type="component" value="Unassembled WGS sequence"/>
</dbReference>
<dbReference type="Pfam" id="PF00230">
    <property type="entry name" value="MIP"/>
    <property type="match status" value="1"/>
</dbReference>
<evidence type="ECO:0000313" key="9">
    <source>
        <dbReference type="EMBL" id="KAG0326571.1"/>
    </source>
</evidence>
<evidence type="ECO:0008006" key="11">
    <source>
        <dbReference type="Google" id="ProtNLM"/>
    </source>
</evidence>
<keyword evidence="10" id="KW-1185">Reference proteome</keyword>
<feature type="transmembrane region" description="Helical" evidence="8">
    <location>
        <begin position="143"/>
        <end position="164"/>
    </location>
</feature>
<dbReference type="InterPro" id="IPR023271">
    <property type="entry name" value="Aquaporin-like"/>
</dbReference>
<sequence>MKMLKVGRGGLARLGIESFAEFLGSAMYMYLAIGGADAISLGATIPGEANALSTARAYLGQAFAFGFSLIATSWAFFRISGGMFNPAVAFSGWITGHLGFIKFASYFLCQLLGSMLGVALTRGTTPSIEHIGQVNEVVNGESIARAFFLEFFLTSIICFTYHMVVYEKNRSTYMMAIPYGISVFACYLFAYRYTFAALNPARAFATALAAEYFPRTHWVFWFGPLSGAIFGAAMHILFRFLDFDQYTAGYDAENEDQYLRAQAAAAKGGYVMNADRTTGTPVGRTVA</sequence>
<evidence type="ECO:0000256" key="8">
    <source>
        <dbReference type="SAM" id="Phobius"/>
    </source>
</evidence>
<evidence type="ECO:0000256" key="1">
    <source>
        <dbReference type="ARBA" id="ARBA00004141"/>
    </source>
</evidence>
<feature type="transmembrane region" description="Helical" evidence="8">
    <location>
        <begin position="21"/>
        <end position="45"/>
    </location>
</feature>
<comment type="similarity">
    <text evidence="2 7">Belongs to the MIP/aquaporin (TC 1.A.8) family.</text>
</comment>
<gene>
    <name evidence="9" type="ORF">BGZ99_009447</name>
</gene>
<evidence type="ECO:0000313" key="10">
    <source>
        <dbReference type="Proteomes" id="UP000738325"/>
    </source>
</evidence>
<keyword evidence="5 8" id="KW-1133">Transmembrane helix</keyword>
<feature type="transmembrane region" description="Helical" evidence="8">
    <location>
        <begin position="176"/>
        <end position="198"/>
    </location>
</feature>
<keyword evidence="4 7" id="KW-0812">Transmembrane</keyword>
<dbReference type="InterPro" id="IPR034294">
    <property type="entry name" value="Aquaporin_transptr"/>
</dbReference>